<dbReference type="RefSeq" id="WP_212569900.1">
    <property type="nucleotide sequence ID" value="NZ_CP073084.1"/>
</dbReference>
<dbReference type="Proteomes" id="UP000677616">
    <property type="component" value="Chromosome"/>
</dbReference>
<evidence type="ECO:0008006" key="5">
    <source>
        <dbReference type="Google" id="ProtNLM"/>
    </source>
</evidence>
<evidence type="ECO:0000313" key="3">
    <source>
        <dbReference type="EMBL" id="QUE53736.1"/>
    </source>
</evidence>
<sequence>MKKKLVLSLVALLAVGGLTACSSKTDDTSASSSSTVKETTTEASSSSSSSSSAAESTVTYLTDEEIDKVQTFGDFKEAFKSLIDSYVADFDALIADAPDAAKTTLQPFRDKVVQTMDEQQQILASQFAALGDDNTVIPDSARDTVITSLKTARDQLKSAMETARQQMESAE</sequence>
<feature type="compositionally biased region" description="Low complexity" evidence="1">
    <location>
        <begin position="28"/>
        <end position="57"/>
    </location>
</feature>
<gene>
    <name evidence="3" type="ORF">INT76_07840</name>
</gene>
<evidence type="ECO:0000256" key="1">
    <source>
        <dbReference type="SAM" id="MobiDB-lite"/>
    </source>
</evidence>
<feature type="signal peptide" evidence="2">
    <location>
        <begin position="1"/>
        <end position="20"/>
    </location>
</feature>
<organism evidence="3 4">
    <name type="scientific">Streptococcus oriscaviae</name>
    <dbReference type="NCBI Taxonomy" id="2781599"/>
    <lineage>
        <taxon>Bacteria</taxon>
        <taxon>Bacillati</taxon>
        <taxon>Bacillota</taxon>
        <taxon>Bacilli</taxon>
        <taxon>Lactobacillales</taxon>
        <taxon>Streptococcaceae</taxon>
        <taxon>Streptococcus</taxon>
    </lineage>
</organism>
<feature type="region of interest" description="Disordered" evidence="1">
    <location>
        <begin position="21"/>
        <end position="57"/>
    </location>
</feature>
<name>A0ABX7YJE6_9STRE</name>
<keyword evidence="4" id="KW-1185">Reference proteome</keyword>
<proteinExistence type="predicted"/>
<feature type="chain" id="PRO_5045580743" description="Lipoprotein" evidence="2">
    <location>
        <begin position="21"/>
        <end position="171"/>
    </location>
</feature>
<keyword evidence="2" id="KW-0732">Signal</keyword>
<evidence type="ECO:0000256" key="2">
    <source>
        <dbReference type="SAM" id="SignalP"/>
    </source>
</evidence>
<dbReference type="Gene3D" id="1.20.120.20">
    <property type="entry name" value="Apolipoprotein"/>
    <property type="match status" value="1"/>
</dbReference>
<protein>
    <recommendedName>
        <fullName evidence="5">Lipoprotein</fullName>
    </recommendedName>
</protein>
<dbReference type="EMBL" id="CP073084">
    <property type="protein sequence ID" value="QUE53736.1"/>
    <property type="molecule type" value="Genomic_DNA"/>
</dbReference>
<evidence type="ECO:0000313" key="4">
    <source>
        <dbReference type="Proteomes" id="UP000677616"/>
    </source>
</evidence>
<dbReference type="PROSITE" id="PS51257">
    <property type="entry name" value="PROKAR_LIPOPROTEIN"/>
    <property type="match status" value="1"/>
</dbReference>
<reference evidence="3 4" key="1">
    <citation type="submission" date="2021-04" db="EMBL/GenBank/DDBJ databases">
        <title>Complete genome sequence of a novel Streptococcus species.</title>
        <authorList>
            <person name="Teng J.L.L."/>
        </authorList>
    </citation>
    <scope>NUCLEOTIDE SEQUENCE [LARGE SCALE GENOMIC DNA]</scope>
    <source>
        <strain evidence="3 4">HKU75</strain>
    </source>
</reference>
<accession>A0ABX7YJE6</accession>